<gene>
    <name evidence="2" type="ORF">E2C01_037799</name>
</gene>
<sequence>MGRMLWSRRGQGVAQKTRHSEAPRRGDHRVARVLPTHHAEAPRRGDHKVAQSGEGGCPGLRWAWQGSFKV</sequence>
<reference evidence="2 3" key="1">
    <citation type="submission" date="2019-05" db="EMBL/GenBank/DDBJ databases">
        <title>Another draft genome of Portunus trituberculatus and its Hox gene families provides insights of decapod evolution.</title>
        <authorList>
            <person name="Jeong J.-H."/>
            <person name="Song I."/>
            <person name="Kim S."/>
            <person name="Choi T."/>
            <person name="Kim D."/>
            <person name="Ryu S."/>
            <person name="Kim W."/>
        </authorList>
    </citation>
    <scope>NUCLEOTIDE SEQUENCE [LARGE SCALE GENOMIC DNA]</scope>
    <source>
        <tissue evidence="2">Muscle</tissue>
    </source>
</reference>
<organism evidence="2 3">
    <name type="scientific">Portunus trituberculatus</name>
    <name type="common">Swimming crab</name>
    <name type="synonym">Neptunus trituberculatus</name>
    <dbReference type="NCBI Taxonomy" id="210409"/>
    <lineage>
        <taxon>Eukaryota</taxon>
        <taxon>Metazoa</taxon>
        <taxon>Ecdysozoa</taxon>
        <taxon>Arthropoda</taxon>
        <taxon>Crustacea</taxon>
        <taxon>Multicrustacea</taxon>
        <taxon>Malacostraca</taxon>
        <taxon>Eumalacostraca</taxon>
        <taxon>Eucarida</taxon>
        <taxon>Decapoda</taxon>
        <taxon>Pleocyemata</taxon>
        <taxon>Brachyura</taxon>
        <taxon>Eubrachyura</taxon>
        <taxon>Portunoidea</taxon>
        <taxon>Portunidae</taxon>
        <taxon>Portuninae</taxon>
        <taxon>Portunus</taxon>
    </lineage>
</organism>
<evidence type="ECO:0000313" key="2">
    <source>
        <dbReference type="EMBL" id="MPC44136.1"/>
    </source>
</evidence>
<feature type="compositionally biased region" description="Basic and acidic residues" evidence="1">
    <location>
        <begin position="18"/>
        <end position="30"/>
    </location>
</feature>
<feature type="compositionally biased region" description="Basic and acidic residues" evidence="1">
    <location>
        <begin position="37"/>
        <end position="49"/>
    </location>
</feature>
<comment type="caution">
    <text evidence="2">The sequence shown here is derived from an EMBL/GenBank/DDBJ whole genome shotgun (WGS) entry which is preliminary data.</text>
</comment>
<keyword evidence="3" id="KW-1185">Reference proteome</keyword>
<dbReference type="AlphaFoldDB" id="A0A5B7FFJ9"/>
<dbReference type="Proteomes" id="UP000324222">
    <property type="component" value="Unassembled WGS sequence"/>
</dbReference>
<accession>A0A5B7FFJ9</accession>
<name>A0A5B7FFJ9_PORTR</name>
<evidence type="ECO:0000256" key="1">
    <source>
        <dbReference type="SAM" id="MobiDB-lite"/>
    </source>
</evidence>
<dbReference type="EMBL" id="VSRR010006141">
    <property type="protein sequence ID" value="MPC44136.1"/>
    <property type="molecule type" value="Genomic_DNA"/>
</dbReference>
<protein>
    <submittedName>
        <fullName evidence="2">Uncharacterized protein</fullName>
    </submittedName>
</protein>
<proteinExistence type="predicted"/>
<feature type="region of interest" description="Disordered" evidence="1">
    <location>
        <begin position="1"/>
        <end position="58"/>
    </location>
</feature>
<evidence type="ECO:0000313" key="3">
    <source>
        <dbReference type="Proteomes" id="UP000324222"/>
    </source>
</evidence>